<dbReference type="Gene3D" id="3.40.50.410">
    <property type="entry name" value="von Willebrand factor, type A domain"/>
    <property type="match status" value="1"/>
</dbReference>
<evidence type="ECO:0000256" key="2">
    <source>
        <dbReference type="ARBA" id="ARBA00022525"/>
    </source>
</evidence>
<dbReference type="Proteomes" id="UP001274896">
    <property type="component" value="Unassembled WGS sequence"/>
</dbReference>
<comment type="subcellular location">
    <subcellularLocation>
        <location evidence="1">Secreted</location>
    </subcellularLocation>
</comment>
<name>A0AAE0RJD1_9TELE</name>
<keyword evidence="3" id="KW-0732">Signal</keyword>
<protein>
    <submittedName>
        <fullName evidence="6">Uncharacterized protein</fullName>
    </submittedName>
</protein>
<feature type="domain" description="Hemicentin-1-like von Willebrand factor A" evidence="4">
    <location>
        <begin position="238"/>
        <end position="396"/>
    </location>
</feature>
<reference evidence="6" key="1">
    <citation type="submission" date="2023-06" db="EMBL/GenBank/DDBJ databases">
        <title>Male Hemibagrus guttatus genome.</title>
        <authorList>
            <person name="Bian C."/>
        </authorList>
    </citation>
    <scope>NUCLEOTIDE SEQUENCE</scope>
    <source>
        <strain evidence="6">Male_cb2023</strain>
        <tissue evidence="6">Muscle</tissue>
    </source>
</reference>
<dbReference type="SUPFAM" id="SSF53300">
    <property type="entry name" value="vWA-like"/>
    <property type="match status" value="1"/>
</dbReference>
<dbReference type="EMBL" id="JAUCMX010000002">
    <property type="protein sequence ID" value="KAK3554503.1"/>
    <property type="molecule type" value="Genomic_DNA"/>
</dbReference>
<keyword evidence="2" id="KW-0964">Secreted</keyword>
<dbReference type="AlphaFoldDB" id="A0AAE0RJD1"/>
<proteinExistence type="predicted"/>
<dbReference type="Pfam" id="PF25107">
    <property type="entry name" value="VWA7_N"/>
    <property type="match status" value="1"/>
</dbReference>
<dbReference type="PANTHER" id="PTHR14905">
    <property type="entry name" value="NG37"/>
    <property type="match status" value="1"/>
</dbReference>
<dbReference type="InterPro" id="IPR036465">
    <property type="entry name" value="vWFA_dom_sf"/>
</dbReference>
<evidence type="ECO:0000313" key="7">
    <source>
        <dbReference type="Proteomes" id="UP001274896"/>
    </source>
</evidence>
<evidence type="ECO:0000256" key="3">
    <source>
        <dbReference type="ARBA" id="ARBA00022729"/>
    </source>
</evidence>
<gene>
    <name evidence="6" type="ORF">QTP70_024409</name>
</gene>
<dbReference type="Pfam" id="PF25106">
    <property type="entry name" value="VWA_4"/>
    <property type="match status" value="1"/>
</dbReference>
<organism evidence="6 7">
    <name type="scientific">Hemibagrus guttatus</name>
    <dbReference type="NCBI Taxonomy" id="175788"/>
    <lineage>
        <taxon>Eukaryota</taxon>
        <taxon>Metazoa</taxon>
        <taxon>Chordata</taxon>
        <taxon>Craniata</taxon>
        <taxon>Vertebrata</taxon>
        <taxon>Euteleostomi</taxon>
        <taxon>Actinopterygii</taxon>
        <taxon>Neopterygii</taxon>
        <taxon>Teleostei</taxon>
        <taxon>Ostariophysi</taxon>
        <taxon>Siluriformes</taxon>
        <taxon>Bagridae</taxon>
        <taxon>Hemibagrus</taxon>
    </lineage>
</organism>
<evidence type="ECO:0000259" key="4">
    <source>
        <dbReference type="Pfam" id="PF25106"/>
    </source>
</evidence>
<keyword evidence="7" id="KW-1185">Reference proteome</keyword>
<dbReference type="InterPro" id="IPR052577">
    <property type="entry name" value="VWA7"/>
</dbReference>
<sequence>MGRSFVQPGVLTVDSVAASCHSSDSAKIIQKSIDKINKHNAQVDYKHIFTKSYHFDNEEFLAGLNLITAGVSVVKYSVKQQSYQAAREALGKVLHTLQDFYSHSNWIELGKTEPYSNLIKPETPINNIADSKTCRSCTWTDCTNNILEEVIAQQKLTSGYFGFSKPEGKCSHGGMFDPSSWWDGGINKDTADSSHGHLHEAAALVATAATRELLQDIRAAVGDTEFLRLMGFSQTSVLSFVIDTTSDMSEDIEEVRRVTSFITDSKTGTAAQRSEYILVPFNDPDYGPHLRTTNPDLFKKQLNALRAEGGGDAPEMCLSGLQLALTSSPVQTEIFVFTDADAKDKRLRNTVRALIERTKSVVNFMLTTAISSQQVSSQVYHDLAQASGGHAIEVTKGTLSQATKIIALTSRSTLVIKNFVK</sequence>
<evidence type="ECO:0000256" key="1">
    <source>
        <dbReference type="ARBA" id="ARBA00004613"/>
    </source>
</evidence>
<comment type="caution">
    <text evidence="6">The sequence shown here is derived from an EMBL/GenBank/DDBJ whole genome shotgun (WGS) entry which is preliminary data.</text>
</comment>
<evidence type="ECO:0000313" key="6">
    <source>
        <dbReference type="EMBL" id="KAK3554503.1"/>
    </source>
</evidence>
<feature type="domain" description="VWA7 N-terminal" evidence="5">
    <location>
        <begin position="11"/>
        <end position="227"/>
    </location>
</feature>
<dbReference type="InterPro" id="IPR056862">
    <property type="entry name" value="VWA7_N"/>
</dbReference>
<accession>A0AAE0RJD1</accession>
<dbReference type="PANTHER" id="PTHR14905:SF18">
    <property type="entry name" value="VON WILLEBRAND FACTOR A DOMAIN-CONTAINING 10, TANDEM DUPLICATE 1-RELATED"/>
    <property type="match status" value="1"/>
</dbReference>
<evidence type="ECO:0000259" key="5">
    <source>
        <dbReference type="Pfam" id="PF25107"/>
    </source>
</evidence>
<dbReference type="InterPro" id="IPR056861">
    <property type="entry name" value="HMCN1-like_VWA"/>
</dbReference>